<gene>
    <name evidence="2" type="ORF">SAMN04488244_104225</name>
</gene>
<organism evidence="2 3">
    <name type="scientific">Vibrio hangzhouensis</name>
    <dbReference type="NCBI Taxonomy" id="462991"/>
    <lineage>
        <taxon>Bacteria</taxon>
        <taxon>Pseudomonadati</taxon>
        <taxon>Pseudomonadota</taxon>
        <taxon>Gammaproteobacteria</taxon>
        <taxon>Vibrionales</taxon>
        <taxon>Vibrionaceae</taxon>
        <taxon>Vibrio</taxon>
    </lineage>
</organism>
<reference evidence="3" key="1">
    <citation type="submission" date="2016-10" db="EMBL/GenBank/DDBJ databases">
        <authorList>
            <person name="Varghese N."/>
            <person name="Submissions S."/>
        </authorList>
    </citation>
    <scope>NUCLEOTIDE SEQUENCE [LARGE SCALE GENOMIC DNA]</scope>
    <source>
        <strain evidence="3">CGMCC 1.7062</strain>
    </source>
</reference>
<accession>A0A1H5VIT2</accession>
<name>A0A1H5VIT2_9VIBR</name>
<proteinExistence type="predicted"/>
<keyword evidence="1" id="KW-0732">Signal</keyword>
<sequence>MFRRMTTFTLMSLSLVGTAAHAAQHDHDTLFSRDNAVMAAAAVERVNAYCVELGSMSPEYSLQNAMMIRETIEGLSQEVLHETYTFSEEDEMYLQGVSLGEKLIQEAEQKGHVKQMCTQPEEKSL</sequence>
<evidence type="ECO:0000313" key="2">
    <source>
        <dbReference type="EMBL" id="SEF87130.1"/>
    </source>
</evidence>
<protein>
    <submittedName>
        <fullName evidence="2">Uncharacterized protein</fullName>
    </submittedName>
</protein>
<dbReference type="Proteomes" id="UP000236721">
    <property type="component" value="Unassembled WGS sequence"/>
</dbReference>
<dbReference type="AlphaFoldDB" id="A0A1H5VIT2"/>
<dbReference type="RefSeq" id="WP_244183031.1">
    <property type="nucleotide sequence ID" value="NZ_FNVG01000004.1"/>
</dbReference>
<feature type="signal peptide" evidence="1">
    <location>
        <begin position="1"/>
        <end position="22"/>
    </location>
</feature>
<evidence type="ECO:0000256" key="1">
    <source>
        <dbReference type="SAM" id="SignalP"/>
    </source>
</evidence>
<dbReference type="EMBL" id="FNVG01000004">
    <property type="protein sequence ID" value="SEF87130.1"/>
    <property type="molecule type" value="Genomic_DNA"/>
</dbReference>
<feature type="chain" id="PRO_5009287294" evidence="1">
    <location>
        <begin position="23"/>
        <end position="125"/>
    </location>
</feature>
<evidence type="ECO:0000313" key="3">
    <source>
        <dbReference type="Proteomes" id="UP000236721"/>
    </source>
</evidence>
<keyword evidence="3" id="KW-1185">Reference proteome</keyword>